<gene>
    <name evidence="3" type="ORF">PCOR1329_LOCUS64638</name>
</gene>
<evidence type="ECO:0000313" key="3">
    <source>
        <dbReference type="EMBL" id="CAK0881965.1"/>
    </source>
</evidence>
<name>A0ABN9W740_9DINO</name>
<dbReference type="SUPFAM" id="SSF48371">
    <property type="entry name" value="ARM repeat"/>
    <property type="match status" value="1"/>
</dbReference>
<reference evidence="3" key="1">
    <citation type="submission" date="2023-10" db="EMBL/GenBank/DDBJ databases">
        <authorList>
            <person name="Chen Y."/>
            <person name="Shah S."/>
            <person name="Dougan E. K."/>
            <person name="Thang M."/>
            <person name="Chan C."/>
        </authorList>
    </citation>
    <scope>NUCLEOTIDE SEQUENCE [LARGE SCALE GENOMIC DNA]</scope>
</reference>
<dbReference type="Gene3D" id="1.25.10.10">
    <property type="entry name" value="Leucine-rich Repeat Variant"/>
    <property type="match status" value="2"/>
</dbReference>
<organism evidence="3 4">
    <name type="scientific">Prorocentrum cordatum</name>
    <dbReference type="NCBI Taxonomy" id="2364126"/>
    <lineage>
        <taxon>Eukaryota</taxon>
        <taxon>Sar</taxon>
        <taxon>Alveolata</taxon>
        <taxon>Dinophyceae</taxon>
        <taxon>Prorocentrales</taxon>
        <taxon>Prorocentraceae</taxon>
        <taxon>Prorocentrum</taxon>
    </lineage>
</organism>
<feature type="region of interest" description="Disordered" evidence="2">
    <location>
        <begin position="243"/>
        <end position="273"/>
    </location>
</feature>
<evidence type="ECO:0008006" key="5">
    <source>
        <dbReference type="Google" id="ProtNLM"/>
    </source>
</evidence>
<dbReference type="PANTHER" id="PTHR15599">
    <property type="entry name" value="RTDR1"/>
    <property type="match status" value="1"/>
</dbReference>
<dbReference type="InterPro" id="IPR011989">
    <property type="entry name" value="ARM-like"/>
</dbReference>
<evidence type="ECO:0000256" key="1">
    <source>
        <dbReference type="PROSITE-ProRule" id="PRU00259"/>
    </source>
</evidence>
<keyword evidence="4" id="KW-1185">Reference proteome</keyword>
<dbReference type="InterPro" id="IPR000225">
    <property type="entry name" value="Armadillo"/>
</dbReference>
<sequence>EYAAGALANIFSDNAPSVTKGFEEAPQMVSALVAITSTQERGRRREEAGCLRARDAGGRGDAPCQKAWEAGAKRPLLELLAAGVEQAALGIMNLSWKCPDKKEELAKDGDGAVEHLLKLLESGDDVAKGYAAGALMNMTAGAPQTAARCGGAVPRLVAMLRGPATQAAEWAAGALANVALGNAGAQESASAAGAAPALAALLAKATPSGRPLVVQALAAVAEGHAAAVRKVLGSSEKAKLKEFKASGEKESSSTASRRWSKSSAATSPCDAARAAPLSGRPRVVLGPRRVSFRQLPWAIWRHCGRLSNQCRVSILQASDTSLAHGAGERYQCIRDCALRVQLVAVLTHRRHCSETMGETQCRRRRKIS</sequence>
<feature type="non-terminal residue" evidence="3">
    <location>
        <position position="1"/>
    </location>
</feature>
<dbReference type="EMBL" id="CAUYUJ010018250">
    <property type="protein sequence ID" value="CAK0881965.1"/>
    <property type="molecule type" value="Genomic_DNA"/>
</dbReference>
<feature type="repeat" description="ARM" evidence="1">
    <location>
        <begin position="151"/>
        <end position="193"/>
    </location>
</feature>
<protein>
    <recommendedName>
        <fullName evidence="5">Armadillo repeat-containing protein 8</fullName>
    </recommendedName>
</protein>
<feature type="compositionally biased region" description="Low complexity" evidence="2">
    <location>
        <begin position="252"/>
        <end position="267"/>
    </location>
</feature>
<evidence type="ECO:0000313" key="4">
    <source>
        <dbReference type="Proteomes" id="UP001189429"/>
    </source>
</evidence>
<comment type="caution">
    <text evidence="3">The sequence shown here is derived from an EMBL/GenBank/DDBJ whole genome shotgun (WGS) entry which is preliminary data.</text>
</comment>
<evidence type="ECO:0000256" key="2">
    <source>
        <dbReference type="SAM" id="MobiDB-lite"/>
    </source>
</evidence>
<dbReference type="InterPro" id="IPR042856">
    <property type="entry name" value="RSP14"/>
</dbReference>
<proteinExistence type="predicted"/>
<accession>A0ABN9W740</accession>
<dbReference type="PROSITE" id="PS50176">
    <property type="entry name" value="ARM_REPEAT"/>
    <property type="match status" value="1"/>
</dbReference>
<dbReference type="PANTHER" id="PTHR15599:SF1">
    <property type="entry name" value="RADIAL SPOKE HEAD 14 HOMOLOG"/>
    <property type="match status" value="1"/>
</dbReference>
<dbReference type="InterPro" id="IPR016024">
    <property type="entry name" value="ARM-type_fold"/>
</dbReference>
<dbReference type="Proteomes" id="UP001189429">
    <property type="component" value="Unassembled WGS sequence"/>
</dbReference>
<dbReference type="SMART" id="SM00185">
    <property type="entry name" value="ARM"/>
    <property type="match status" value="2"/>
</dbReference>